<evidence type="ECO:0000313" key="2">
    <source>
        <dbReference type="Proteomes" id="UP000041770"/>
    </source>
</evidence>
<accession>A0A655QAV3</accession>
<dbReference type="Proteomes" id="UP000041770">
    <property type="component" value="Unassembled WGS sequence"/>
</dbReference>
<dbReference type="AlphaFoldDB" id="A0A655QAV3"/>
<protein>
    <submittedName>
        <fullName evidence="1">Uncharacterized protein</fullName>
    </submittedName>
</protein>
<sequence length="63" mass="7592">MQSEFRELLRNERHHSGIVWARGNFVEDDLVTFHKQFNSKQAITTKRVNHLFCHIFSRFNGIF</sequence>
<gene>
    <name evidence="1" type="ORF">ERS013200_03544</name>
</gene>
<organism evidence="1 2">
    <name type="scientific">Vibrio cholerae</name>
    <dbReference type="NCBI Taxonomy" id="666"/>
    <lineage>
        <taxon>Bacteria</taxon>
        <taxon>Pseudomonadati</taxon>
        <taxon>Pseudomonadota</taxon>
        <taxon>Gammaproteobacteria</taxon>
        <taxon>Vibrionales</taxon>
        <taxon>Vibrionaceae</taxon>
        <taxon>Vibrio</taxon>
    </lineage>
</organism>
<dbReference type="EMBL" id="CWQY01000037">
    <property type="protein sequence ID" value="CSD21359.1"/>
    <property type="molecule type" value="Genomic_DNA"/>
</dbReference>
<name>A0A655QAV3_VIBCL</name>
<reference evidence="1 2" key="1">
    <citation type="submission" date="2015-07" db="EMBL/GenBank/DDBJ databases">
        <authorList>
            <consortium name="Pathogen Informatics"/>
        </authorList>
    </citation>
    <scope>NUCLEOTIDE SEQUENCE [LARGE SCALE GENOMIC DNA]</scope>
    <source>
        <strain evidence="1 2">A316</strain>
    </source>
</reference>
<evidence type="ECO:0000313" key="1">
    <source>
        <dbReference type="EMBL" id="CSD21359.1"/>
    </source>
</evidence>
<proteinExistence type="predicted"/>